<evidence type="ECO:0000256" key="1">
    <source>
        <dbReference type="ARBA" id="ARBA00005417"/>
    </source>
</evidence>
<organism evidence="5">
    <name type="scientific">marine metagenome</name>
    <dbReference type="NCBI Taxonomy" id="408172"/>
    <lineage>
        <taxon>unclassified sequences</taxon>
        <taxon>metagenomes</taxon>
        <taxon>ecological metagenomes</taxon>
    </lineage>
</organism>
<feature type="non-terminal residue" evidence="5">
    <location>
        <position position="1"/>
    </location>
</feature>
<gene>
    <name evidence="5" type="ORF">METZ01_LOCUS416227</name>
</gene>
<protein>
    <recommendedName>
        <fullName evidence="6">ATPase AAA-type core domain-containing protein</fullName>
    </recommendedName>
</protein>
<reference evidence="5" key="1">
    <citation type="submission" date="2018-05" db="EMBL/GenBank/DDBJ databases">
        <authorList>
            <person name="Lanie J.A."/>
            <person name="Ng W.-L."/>
            <person name="Kazmierczak K.M."/>
            <person name="Andrzejewski T.M."/>
            <person name="Davidsen T.M."/>
            <person name="Wayne K.J."/>
            <person name="Tettelin H."/>
            <person name="Glass J.I."/>
            <person name="Rusch D."/>
            <person name="Podicherti R."/>
            <person name="Tsui H.-C.T."/>
            <person name="Winkler M.E."/>
        </authorList>
    </citation>
    <scope>NUCLEOTIDE SEQUENCE</scope>
</reference>
<evidence type="ECO:0008006" key="6">
    <source>
        <dbReference type="Google" id="ProtNLM"/>
    </source>
</evidence>
<keyword evidence="3" id="KW-0547">Nucleotide-binding</keyword>
<evidence type="ECO:0000256" key="4">
    <source>
        <dbReference type="ARBA" id="ARBA00022840"/>
    </source>
</evidence>
<name>A0A382WXE0_9ZZZZ</name>
<dbReference type="PANTHER" id="PTHR42711:SF5">
    <property type="entry name" value="ABC TRANSPORTER ATP-BINDING PROTEIN NATA"/>
    <property type="match status" value="1"/>
</dbReference>
<evidence type="ECO:0000313" key="5">
    <source>
        <dbReference type="EMBL" id="SVD63373.1"/>
    </source>
</evidence>
<proteinExistence type="inferred from homology"/>
<sequence>KRRIDLALGIIGDPDLLFLDEPTTGFDPSARRQAWEMVDGLRSLGTTIVLTSHYMDEVQALADRALVIAGGRVVAEGTPNELRGSMDRETAIRARFPLEADGTVDALLGGLSGRATVRGGRFELRTEQPTADLHRLTAWALERGLELDDLEVVRPTLEDVYLDLVGDDAGSDGEGGSGG</sequence>
<dbReference type="AlphaFoldDB" id="A0A382WXE0"/>
<keyword evidence="2" id="KW-0813">Transport</keyword>
<dbReference type="InterPro" id="IPR050763">
    <property type="entry name" value="ABC_transporter_ATP-binding"/>
</dbReference>
<accession>A0A382WXE0</accession>
<evidence type="ECO:0000256" key="3">
    <source>
        <dbReference type="ARBA" id="ARBA00022741"/>
    </source>
</evidence>
<dbReference type="SUPFAM" id="SSF52540">
    <property type="entry name" value="P-loop containing nucleoside triphosphate hydrolases"/>
    <property type="match status" value="1"/>
</dbReference>
<dbReference type="Gene3D" id="3.40.50.300">
    <property type="entry name" value="P-loop containing nucleotide triphosphate hydrolases"/>
    <property type="match status" value="1"/>
</dbReference>
<dbReference type="GO" id="GO:0005524">
    <property type="term" value="F:ATP binding"/>
    <property type="evidence" value="ECO:0007669"/>
    <property type="project" value="UniProtKB-KW"/>
</dbReference>
<dbReference type="EMBL" id="UINC01163198">
    <property type="protein sequence ID" value="SVD63373.1"/>
    <property type="molecule type" value="Genomic_DNA"/>
</dbReference>
<dbReference type="PANTHER" id="PTHR42711">
    <property type="entry name" value="ABC TRANSPORTER ATP-BINDING PROTEIN"/>
    <property type="match status" value="1"/>
</dbReference>
<comment type="similarity">
    <text evidence="1">Belongs to the ABC transporter superfamily.</text>
</comment>
<evidence type="ECO:0000256" key="2">
    <source>
        <dbReference type="ARBA" id="ARBA00022448"/>
    </source>
</evidence>
<keyword evidence="4" id="KW-0067">ATP-binding</keyword>
<dbReference type="InterPro" id="IPR027417">
    <property type="entry name" value="P-loop_NTPase"/>
</dbReference>